<evidence type="ECO:0000313" key="10">
    <source>
        <dbReference type="EMBL" id="QJR15205.1"/>
    </source>
</evidence>
<dbReference type="NCBIfam" id="NF004761">
    <property type="entry name" value="PRK06092.1"/>
    <property type="match status" value="1"/>
</dbReference>
<evidence type="ECO:0000256" key="8">
    <source>
        <dbReference type="ARBA" id="ARBA00035676"/>
    </source>
</evidence>
<gene>
    <name evidence="10" type="primary">pabC</name>
    <name evidence="10" type="ORF">DSM104440_02022</name>
</gene>
<protein>
    <recommendedName>
        <fullName evidence="8">aminodeoxychorismate lyase</fullName>
        <ecNumber evidence="8">4.1.3.38</ecNumber>
    </recommendedName>
</protein>
<dbReference type="GO" id="GO:0008153">
    <property type="term" value="P:4-aminobenzoate biosynthetic process"/>
    <property type="evidence" value="ECO:0007669"/>
    <property type="project" value="TreeGrafter"/>
</dbReference>
<dbReference type="EC" id="4.1.3.38" evidence="8"/>
<organism evidence="10 11">
    <name type="scientific">Usitatibacter palustris</name>
    <dbReference type="NCBI Taxonomy" id="2732487"/>
    <lineage>
        <taxon>Bacteria</taxon>
        <taxon>Pseudomonadati</taxon>
        <taxon>Pseudomonadota</taxon>
        <taxon>Betaproteobacteria</taxon>
        <taxon>Nitrosomonadales</taxon>
        <taxon>Usitatibacteraceae</taxon>
        <taxon>Usitatibacter</taxon>
    </lineage>
</organism>
<dbReference type="KEGG" id="upl:DSM104440_02022"/>
<dbReference type="PANTHER" id="PTHR42743:SF2">
    <property type="entry name" value="AMINODEOXYCHORISMATE LYASE"/>
    <property type="match status" value="1"/>
</dbReference>
<accession>A0A6M4H7R6</accession>
<dbReference type="GO" id="GO:0008696">
    <property type="term" value="F:4-amino-4-deoxychorismate lyase activity"/>
    <property type="evidence" value="ECO:0007669"/>
    <property type="project" value="UniProtKB-EC"/>
</dbReference>
<evidence type="ECO:0000256" key="9">
    <source>
        <dbReference type="ARBA" id="ARBA00049529"/>
    </source>
</evidence>
<dbReference type="GO" id="GO:0046656">
    <property type="term" value="P:folic acid biosynthetic process"/>
    <property type="evidence" value="ECO:0007669"/>
    <property type="project" value="UniProtKB-KW"/>
</dbReference>
<dbReference type="InterPro" id="IPR017824">
    <property type="entry name" value="Aminodeoxychorismate_lyase_IV"/>
</dbReference>
<evidence type="ECO:0000256" key="5">
    <source>
        <dbReference type="ARBA" id="ARBA00022909"/>
    </source>
</evidence>
<dbReference type="InterPro" id="IPR001544">
    <property type="entry name" value="Aminotrans_IV"/>
</dbReference>
<evidence type="ECO:0000256" key="3">
    <source>
        <dbReference type="ARBA" id="ARBA00011738"/>
    </source>
</evidence>
<dbReference type="NCBIfam" id="TIGR03461">
    <property type="entry name" value="pabC_Proteo"/>
    <property type="match status" value="1"/>
</dbReference>
<name>A0A6M4H7R6_9PROT</name>
<comment type="similarity">
    <text evidence="2">Belongs to the class-IV pyridoxal-phosphate-dependent aminotransferase family.</text>
</comment>
<dbReference type="GO" id="GO:0005829">
    <property type="term" value="C:cytosol"/>
    <property type="evidence" value="ECO:0007669"/>
    <property type="project" value="TreeGrafter"/>
</dbReference>
<comment type="catalytic activity">
    <reaction evidence="9">
        <text>4-amino-4-deoxychorismate = 4-aminobenzoate + pyruvate + H(+)</text>
        <dbReference type="Rhea" id="RHEA:16201"/>
        <dbReference type="ChEBI" id="CHEBI:15361"/>
        <dbReference type="ChEBI" id="CHEBI:15378"/>
        <dbReference type="ChEBI" id="CHEBI:17836"/>
        <dbReference type="ChEBI" id="CHEBI:58406"/>
        <dbReference type="EC" id="4.1.3.38"/>
    </reaction>
</comment>
<dbReference type="PANTHER" id="PTHR42743">
    <property type="entry name" value="AMINO-ACID AMINOTRANSFERASE"/>
    <property type="match status" value="1"/>
</dbReference>
<proteinExistence type="inferred from homology"/>
<evidence type="ECO:0000256" key="1">
    <source>
        <dbReference type="ARBA" id="ARBA00001933"/>
    </source>
</evidence>
<keyword evidence="11" id="KW-1185">Reference proteome</keyword>
<dbReference type="FunCoup" id="A0A6M4H7R6">
    <property type="interactions" value="325"/>
</dbReference>
<comment type="cofactor">
    <cofactor evidence="1">
        <name>pyridoxal 5'-phosphate</name>
        <dbReference type="ChEBI" id="CHEBI:597326"/>
    </cofactor>
</comment>
<dbReference type="InParanoid" id="A0A6M4H7R6"/>
<dbReference type="FunFam" id="3.20.10.10:FF:000002">
    <property type="entry name" value="D-alanine aminotransferase"/>
    <property type="match status" value="1"/>
</dbReference>
<dbReference type="InterPro" id="IPR043131">
    <property type="entry name" value="BCAT-like_N"/>
</dbReference>
<evidence type="ECO:0000313" key="11">
    <source>
        <dbReference type="Proteomes" id="UP000503096"/>
    </source>
</evidence>
<dbReference type="Pfam" id="PF01063">
    <property type="entry name" value="Aminotran_4"/>
    <property type="match status" value="1"/>
</dbReference>
<keyword evidence="5" id="KW-0289">Folate biosynthesis</keyword>
<comment type="pathway">
    <text evidence="7">Cofactor biosynthesis; tetrahydrofolate biosynthesis; 4-aminobenzoate from chorismate: step 2/2.</text>
</comment>
<dbReference type="SUPFAM" id="SSF56752">
    <property type="entry name" value="D-aminoacid aminotransferase-like PLP-dependent enzymes"/>
    <property type="match status" value="1"/>
</dbReference>
<reference evidence="10 11" key="1">
    <citation type="submission" date="2020-04" db="EMBL/GenBank/DDBJ databases">
        <title>Usitatibacter rugosus gen. nov., sp. nov. and Usitatibacter palustris sp. nov., novel members of Usitatibacteraceae fam. nov. within the order Nitrosomonadales isolated from soil.</title>
        <authorList>
            <person name="Huber K.J."/>
            <person name="Neumann-Schaal M."/>
            <person name="Geppert A."/>
            <person name="Luckner M."/>
            <person name="Wanner G."/>
            <person name="Overmann J."/>
        </authorList>
    </citation>
    <scope>NUCLEOTIDE SEQUENCE [LARGE SCALE GENOMIC DNA]</scope>
    <source>
        <strain evidence="10 11">Swamp67</strain>
    </source>
</reference>
<evidence type="ECO:0000256" key="2">
    <source>
        <dbReference type="ARBA" id="ARBA00009320"/>
    </source>
</evidence>
<keyword evidence="6 10" id="KW-0456">Lyase</keyword>
<dbReference type="GO" id="GO:0030170">
    <property type="term" value="F:pyridoxal phosphate binding"/>
    <property type="evidence" value="ECO:0007669"/>
    <property type="project" value="InterPro"/>
</dbReference>
<dbReference type="Gene3D" id="3.30.470.10">
    <property type="match status" value="1"/>
</dbReference>
<dbReference type="Proteomes" id="UP000503096">
    <property type="component" value="Chromosome"/>
</dbReference>
<dbReference type="CDD" id="cd01559">
    <property type="entry name" value="ADCL_like"/>
    <property type="match status" value="1"/>
</dbReference>
<keyword evidence="4" id="KW-0663">Pyridoxal phosphate</keyword>
<comment type="subunit">
    <text evidence="3">Homodimer.</text>
</comment>
<evidence type="ECO:0000256" key="4">
    <source>
        <dbReference type="ARBA" id="ARBA00022898"/>
    </source>
</evidence>
<dbReference type="InterPro" id="IPR050571">
    <property type="entry name" value="Class-IV_PLP-Dep_Aminotrnsfr"/>
</dbReference>
<sequence length="274" mass="29531">MTAAVLVNGSPDPVVSIHDRGLAFGDGVFRTLLVRAGRPLNWERQYRRLVHDCVALALTPPGEHALLGEIAAVAPQEAVVKITVTRGAGPRGYAIAGGETPTRVVAAHPLPDYPEALAREGVHVRWCELVLGEQPRLAGVKSLNRLESVFARSEWDDPGIREGLLCDAAGCVIGGTMSNVFIVLAGALATPELSRCGVAGAQRERIIDLARDAGVSCEVRDIGVEELGRADEVFLTNSLMGLWPVSKLDDREWTRFPVADRFRERIADDDSRAA</sequence>
<evidence type="ECO:0000256" key="7">
    <source>
        <dbReference type="ARBA" id="ARBA00035633"/>
    </source>
</evidence>
<dbReference type="EMBL" id="CP053073">
    <property type="protein sequence ID" value="QJR15205.1"/>
    <property type="molecule type" value="Genomic_DNA"/>
</dbReference>
<dbReference type="AlphaFoldDB" id="A0A6M4H7R6"/>
<dbReference type="InterPro" id="IPR036038">
    <property type="entry name" value="Aminotransferase-like"/>
</dbReference>
<dbReference type="InterPro" id="IPR043132">
    <property type="entry name" value="BCAT-like_C"/>
</dbReference>
<dbReference type="Gene3D" id="3.20.10.10">
    <property type="entry name" value="D-amino Acid Aminotransferase, subunit A, domain 2"/>
    <property type="match status" value="1"/>
</dbReference>
<dbReference type="RefSeq" id="WP_171162285.1">
    <property type="nucleotide sequence ID" value="NZ_CP053073.1"/>
</dbReference>
<evidence type="ECO:0000256" key="6">
    <source>
        <dbReference type="ARBA" id="ARBA00023239"/>
    </source>
</evidence>